<dbReference type="Pfam" id="PF01425">
    <property type="entry name" value="Amidase"/>
    <property type="match status" value="1"/>
</dbReference>
<dbReference type="InterPro" id="IPR023631">
    <property type="entry name" value="Amidase_dom"/>
</dbReference>
<dbReference type="Gene3D" id="1.20.58.1700">
    <property type="match status" value="1"/>
</dbReference>
<organism evidence="3 4">
    <name type="scientific">Planosporangium mesophilum</name>
    <dbReference type="NCBI Taxonomy" id="689768"/>
    <lineage>
        <taxon>Bacteria</taxon>
        <taxon>Bacillati</taxon>
        <taxon>Actinomycetota</taxon>
        <taxon>Actinomycetes</taxon>
        <taxon>Micromonosporales</taxon>
        <taxon>Micromonosporaceae</taxon>
        <taxon>Planosporangium</taxon>
    </lineage>
</organism>
<keyword evidence="3" id="KW-0378">Hydrolase</keyword>
<dbReference type="Gene3D" id="3.10.490.10">
    <property type="entry name" value="Gamma-glutamyl cyclotransferase-like"/>
    <property type="match status" value="1"/>
</dbReference>
<dbReference type="InterPro" id="IPR014085">
    <property type="entry name" value="Allophanate_hydrolase"/>
</dbReference>
<dbReference type="Gene3D" id="3.90.1300.10">
    <property type="entry name" value="Amidase signature (AS) domain"/>
    <property type="match status" value="1"/>
</dbReference>
<dbReference type="GO" id="GO:0016787">
    <property type="term" value="F:hydrolase activity"/>
    <property type="evidence" value="ECO:0007669"/>
    <property type="project" value="UniProtKB-KW"/>
</dbReference>
<evidence type="ECO:0000313" key="4">
    <source>
        <dbReference type="Proteomes" id="UP000599074"/>
    </source>
</evidence>
<dbReference type="RefSeq" id="WP_203935553.1">
    <property type="nucleotide sequence ID" value="NZ_BOON01000019.1"/>
</dbReference>
<proteinExistence type="predicted"/>
<reference evidence="3" key="1">
    <citation type="submission" date="2021-01" db="EMBL/GenBank/DDBJ databases">
        <title>Whole genome shotgun sequence of Planosporangium mesophilum NBRC 109066.</title>
        <authorList>
            <person name="Komaki H."/>
            <person name="Tamura T."/>
        </authorList>
    </citation>
    <scope>NUCLEOTIDE SEQUENCE</scope>
    <source>
        <strain evidence="3">NBRC 109066</strain>
    </source>
</reference>
<evidence type="ECO:0000259" key="2">
    <source>
        <dbReference type="Pfam" id="PF21986"/>
    </source>
</evidence>
<dbReference type="PANTHER" id="PTHR11895:SF169">
    <property type="entry name" value="GLUTAMYL-TRNA(GLN) AMIDOTRANSFERASE"/>
    <property type="match status" value="1"/>
</dbReference>
<sequence>MSVLTSAMLNAAADLDQPAFIRRLGPDEIAALRPAADGPLAGVPFAVKDNIDVAGIPTTAACPALTEPAPRSATAVQRLLDAGAIPIGKTNLDQFATGLVGTRSPHGACHSVFSADHVSGGSSSGSAIAVAAGVVPLALGTDTAGSGRVPAAFNGLVGVKPTRGLVPTRGVLPACPSLDCVTTLTRTVSLARTAFEALIGPDPDDPWSRAMPVVPPPEVARTIRVIAVPDTPLDLDPPHAAAWQAACAHAASVARLVPVDVSAFLEAAQLLYGGPFVAERLGAFGQLLEPDGPHLDPTVRRIVRAAATITGADVFRGQQRLAELRATALRVFLSVDALLLPVTPGHPTLAEVASDPVGVNARLGTYTNMVNLLDLCAVAVPAGHRDDGLPFGVQLIAPAFADRPLLDLASRWLGEPVQPPSVRSLLAVVGAHLTGEPLNHQLVALGGRLHARARTAGGYRMYRVDGPLPRPGLVRGAGGPVSGLEVEIWDLPAAGIGELLATVAPPLALGPVDLDDGSTVPGFLTDPNGVDATADITEYGGWRGYPGRAG</sequence>
<dbReference type="NCBIfam" id="NF006043">
    <property type="entry name" value="PRK08186.1"/>
    <property type="match status" value="1"/>
</dbReference>
<dbReference type="NCBIfam" id="TIGR02713">
    <property type="entry name" value="allophanate_hyd"/>
    <property type="match status" value="1"/>
</dbReference>
<feature type="domain" description="Allophanate hydrolase C-terminal" evidence="2">
    <location>
        <begin position="426"/>
        <end position="545"/>
    </location>
</feature>
<dbReference type="Pfam" id="PF21986">
    <property type="entry name" value="AH_C"/>
    <property type="match status" value="1"/>
</dbReference>
<dbReference type="InterPro" id="IPR000120">
    <property type="entry name" value="Amidase"/>
</dbReference>
<evidence type="ECO:0000313" key="3">
    <source>
        <dbReference type="EMBL" id="GII22763.1"/>
    </source>
</evidence>
<dbReference type="Proteomes" id="UP000599074">
    <property type="component" value="Unassembled WGS sequence"/>
</dbReference>
<name>A0A8J3TA75_9ACTN</name>
<dbReference type="EMBL" id="BOON01000019">
    <property type="protein sequence ID" value="GII22763.1"/>
    <property type="molecule type" value="Genomic_DNA"/>
</dbReference>
<feature type="domain" description="Amidase" evidence="1">
    <location>
        <begin position="35"/>
        <end position="406"/>
    </location>
</feature>
<dbReference type="InterPro" id="IPR036928">
    <property type="entry name" value="AS_sf"/>
</dbReference>
<dbReference type="PANTHER" id="PTHR11895">
    <property type="entry name" value="TRANSAMIDASE"/>
    <property type="match status" value="1"/>
</dbReference>
<protein>
    <submittedName>
        <fullName evidence="3">Allophanate hydrolase</fullName>
    </submittedName>
</protein>
<dbReference type="AlphaFoldDB" id="A0A8J3TA75"/>
<keyword evidence="4" id="KW-1185">Reference proteome</keyword>
<dbReference type="SUPFAM" id="SSF75304">
    <property type="entry name" value="Amidase signature (AS) enzymes"/>
    <property type="match status" value="1"/>
</dbReference>
<dbReference type="InterPro" id="IPR053844">
    <property type="entry name" value="AH_C"/>
</dbReference>
<accession>A0A8J3TA75</accession>
<comment type="caution">
    <text evidence="3">The sequence shown here is derived from an EMBL/GenBank/DDBJ whole genome shotgun (WGS) entry which is preliminary data.</text>
</comment>
<evidence type="ECO:0000259" key="1">
    <source>
        <dbReference type="Pfam" id="PF01425"/>
    </source>
</evidence>
<gene>
    <name evidence="3" type="ORF">Pme01_23600</name>
</gene>